<keyword evidence="19" id="KW-1185">Reference proteome</keyword>
<evidence type="ECO:0000256" key="9">
    <source>
        <dbReference type="ARBA" id="ARBA00064003"/>
    </source>
</evidence>
<dbReference type="InterPro" id="IPR000014">
    <property type="entry name" value="PAS"/>
</dbReference>
<evidence type="ECO:0000256" key="11">
    <source>
        <dbReference type="PROSITE-ProRule" id="PRU00110"/>
    </source>
</evidence>
<evidence type="ECO:0000256" key="10">
    <source>
        <dbReference type="ARBA" id="ARBA00068150"/>
    </source>
</evidence>
<dbReference type="RefSeq" id="WP_051511391.1">
    <property type="nucleotide sequence ID" value="NZ_AVFL01000001.1"/>
</dbReference>
<dbReference type="SMART" id="SM00388">
    <property type="entry name" value="HisKA"/>
    <property type="match status" value="1"/>
</dbReference>
<dbReference type="InterPro" id="IPR003661">
    <property type="entry name" value="HisK_dim/P_dom"/>
</dbReference>
<dbReference type="SUPFAM" id="SSF47384">
    <property type="entry name" value="Homodimeric domain of signal transducing histidine kinase"/>
    <property type="match status" value="1"/>
</dbReference>
<evidence type="ECO:0000256" key="13">
    <source>
        <dbReference type="SAM" id="MobiDB-lite"/>
    </source>
</evidence>
<keyword evidence="6 18" id="KW-0418">Kinase</keyword>
<dbReference type="CDD" id="cd16922">
    <property type="entry name" value="HATPase_EvgS-ArcB-TorS-like"/>
    <property type="match status" value="1"/>
</dbReference>
<dbReference type="SMART" id="SM00448">
    <property type="entry name" value="REC"/>
    <property type="match status" value="1"/>
</dbReference>
<dbReference type="CDD" id="cd00130">
    <property type="entry name" value="PAS"/>
    <property type="match status" value="1"/>
</dbReference>
<dbReference type="PROSITE" id="PS50894">
    <property type="entry name" value="HPT"/>
    <property type="match status" value="1"/>
</dbReference>
<dbReference type="Pfam" id="PF00989">
    <property type="entry name" value="PAS"/>
    <property type="match status" value="1"/>
</dbReference>
<evidence type="ECO:0000259" key="17">
    <source>
        <dbReference type="PROSITE" id="PS50894"/>
    </source>
</evidence>
<dbReference type="InterPro" id="IPR008207">
    <property type="entry name" value="Sig_transdc_His_kin_Hpt_dom"/>
</dbReference>
<evidence type="ECO:0000259" key="16">
    <source>
        <dbReference type="PROSITE" id="PS50112"/>
    </source>
</evidence>
<comment type="subunit">
    <text evidence="9">At low DSF concentrations, interacts with RpfF.</text>
</comment>
<keyword evidence="4" id="KW-0808">Transferase</keyword>
<feature type="compositionally biased region" description="Low complexity" evidence="13">
    <location>
        <begin position="1072"/>
        <end position="1083"/>
    </location>
</feature>
<dbReference type="InterPro" id="IPR036641">
    <property type="entry name" value="HPT_dom_sf"/>
</dbReference>
<dbReference type="Pfam" id="PF00512">
    <property type="entry name" value="HisKA"/>
    <property type="match status" value="1"/>
</dbReference>
<dbReference type="PATRIC" id="fig|1385369.3.peg.333"/>
<dbReference type="Pfam" id="PF02518">
    <property type="entry name" value="HATPase_c"/>
    <property type="match status" value="1"/>
</dbReference>
<dbReference type="SUPFAM" id="SSF55781">
    <property type="entry name" value="GAF domain-like"/>
    <property type="match status" value="1"/>
</dbReference>
<name>W9HFH8_9PROT</name>
<dbReference type="CDD" id="cd00082">
    <property type="entry name" value="HisKA"/>
    <property type="match status" value="1"/>
</dbReference>
<protein>
    <recommendedName>
        <fullName evidence="10">Sensory/regulatory protein RpfC</fullName>
        <ecNumber evidence="2">2.7.13.3</ecNumber>
    </recommendedName>
</protein>
<dbReference type="InterPro" id="IPR001789">
    <property type="entry name" value="Sig_transdc_resp-reg_receiver"/>
</dbReference>
<feature type="region of interest" description="Disordered" evidence="13">
    <location>
        <begin position="1044"/>
        <end position="1096"/>
    </location>
</feature>
<feature type="domain" description="Response regulatory" evidence="15">
    <location>
        <begin position="921"/>
        <end position="1043"/>
    </location>
</feature>
<feature type="region of interest" description="Disordered" evidence="13">
    <location>
        <begin position="1"/>
        <end position="28"/>
    </location>
</feature>
<dbReference type="Gene3D" id="3.40.50.2300">
    <property type="match status" value="1"/>
</dbReference>
<reference evidence="18 19" key="1">
    <citation type="submission" date="2013-08" db="EMBL/GenBank/DDBJ databases">
        <title>The genome sequence of Skermanella stibiiresistens.</title>
        <authorList>
            <person name="Zhu W."/>
            <person name="Wang G."/>
        </authorList>
    </citation>
    <scope>NUCLEOTIDE SEQUENCE [LARGE SCALE GENOMIC DNA]</scope>
    <source>
        <strain evidence="18 19">SB22</strain>
    </source>
</reference>
<evidence type="ECO:0000259" key="15">
    <source>
        <dbReference type="PROSITE" id="PS50110"/>
    </source>
</evidence>
<dbReference type="FunFam" id="3.30.565.10:FF:000010">
    <property type="entry name" value="Sensor histidine kinase RcsC"/>
    <property type="match status" value="1"/>
</dbReference>
<evidence type="ECO:0000256" key="7">
    <source>
        <dbReference type="ARBA" id="ARBA00022840"/>
    </source>
</evidence>
<dbReference type="SUPFAM" id="SSF52172">
    <property type="entry name" value="CheY-like"/>
    <property type="match status" value="1"/>
</dbReference>
<dbReference type="CDD" id="cd17546">
    <property type="entry name" value="REC_hyHK_CKI1_RcsC-like"/>
    <property type="match status" value="1"/>
</dbReference>
<dbReference type="FunFam" id="1.10.287.130:FF:000002">
    <property type="entry name" value="Two-component osmosensing histidine kinase"/>
    <property type="match status" value="1"/>
</dbReference>
<feature type="compositionally biased region" description="Gly residues" evidence="13">
    <location>
        <begin position="1054"/>
        <end position="1071"/>
    </location>
</feature>
<evidence type="ECO:0000256" key="6">
    <source>
        <dbReference type="ARBA" id="ARBA00022777"/>
    </source>
</evidence>
<evidence type="ECO:0000256" key="12">
    <source>
        <dbReference type="PROSITE-ProRule" id="PRU00169"/>
    </source>
</evidence>
<dbReference type="OrthoDB" id="7346568at2"/>
<dbReference type="SUPFAM" id="SSF47226">
    <property type="entry name" value="Histidine-containing phosphotransfer domain, HPT domain"/>
    <property type="match status" value="1"/>
</dbReference>
<dbReference type="SUPFAM" id="SSF55874">
    <property type="entry name" value="ATPase domain of HSP90 chaperone/DNA topoisomerase II/histidine kinase"/>
    <property type="match status" value="1"/>
</dbReference>
<dbReference type="InterPro" id="IPR013767">
    <property type="entry name" value="PAS_fold"/>
</dbReference>
<dbReference type="EMBL" id="AVFL01000001">
    <property type="protein sequence ID" value="EWY42623.1"/>
    <property type="molecule type" value="Genomic_DNA"/>
</dbReference>
<dbReference type="Gene3D" id="3.30.565.10">
    <property type="entry name" value="Histidine kinase-like ATPase, C-terminal domain"/>
    <property type="match status" value="1"/>
</dbReference>
<accession>W9HFH8</accession>
<evidence type="ECO:0000256" key="8">
    <source>
        <dbReference type="ARBA" id="ARBA00023012"/>
    </source>
</evidence>
<dbReference type="InterPro" id="IPR035965">
    <property type="entry name" value="PAS-like_dom_sf"/>
</dbReference>
<evidence type="ECO:0000313" key="19">
    <source>
        <dbReference type="Proteomes" id="UP000019486"/>
    </source>
</evidence>
<dbReference type="InterPro" id="IPR003594">
    <property type="entry name" value="HATPase_dom"/>
</dbReference>
<dbReference type="Proteomes" id="UP000019486">
    <property type="component" value="Unassembled WGS sequence"/>
</dbReference>
<dbReference type="InterPro" id="IPR005467">
    <property type="entry name" value="His_kinase_dom"/>
</dbReference>
<dbReference type="GO" id="GO:0000155">
    <property type="term" value="F:phosphorelay sensor kinase activity"/>
    <property type="evidence" value="ECO:0007669"/>
    <property type="project" value="InterPro"/>
</dbReference>
<dbReference type="Gene3D" id="1.20.120.160">
    <property type="entry name" value="HPT domain"/>
    <property type="match status" value="1"/>
</dbReference>
<dbReference type="PROSITE" id="PS50112">
    <property type="entry name" value="PAS"/>
    <property type="match status" value="1"/>
</dbReference>
<dbReference type="EC" id="2.7.13.3" evidence="2"/>
<dbReference type="InterPro" id="IPR036890">
    <property type="entry name" value="HATPase_C_sf"/>
</dbReference>
<dbReference type="NCBIfam" id="TIGR00229">
    <property type="entry name" value="sensory_box"/>
    <property type="match status" value="1"/>
</dbReference>
<dbReference type="PANTHER" id="PTHR45339">
    <property type="entry name" value="HYBRID SIGNAL TRANSDUCTION HISTIDINE KINASE J"/>
    <property type="match status" value="1"/>
</dbReference>
<comment type="caution">
    <text evidence="18">The sequence shown here is derived from an EMBL/GenBank/DDBJ whole genome shotgun (WGS) entry which is preliminary data.</text>
</comment>
<dbReference type="PANTHER" id="PTHR45339:SF5">
    <property type="entry name" value="HISTIDINE KINASE"/>
    <property type="match status" value="1"/>
</dbReference>
<dbReference type="GO" id="GO:0005886">
    <property type="term" value="C:plasma membrane"/>
    <property type="evidence" value="ECO:0007669"/>
    <property type="project" value="UniProtKB-SubCell"/>
</dbReference>
<dbReference type="GO" id="GO:0006355">
    <property type="term" value="P:regulation of DNA-templated transcription"/>
    <property type="evidence" value="ECO:0007669"/>
    <property type="project" value="InterPro"/>
</dbReference>
<evidence type="ECO:0000256" key="4">
    <source>
        <dbReference type="ARBA" id="ARBA00022679"/>
    </source>
</evidence>
<keyword evidence="3 12" id="KW-0597">Phosphoprotein</keyword>
<organism evidence="18 19">
    <name type="scientific">Skermanella stibiiresistens SB22</name>
    <dbReference type="NCBI Taxonomy" id="1385369"/>
    <lineage>
        <taxon>Bacteria</taxon>
        <taxon>Pseudomonadati</taxon>
        <taxon>Pseudomonadota</taxon>
        <taxon>Alphaproteobacteria</taxon>
        <taxon>Rhodospirillales</taxon>
        <taxon>Azospirillaceae</taxon>
        <taxon>Skermanella</taxon>
    </lineage>
</organism>
<dbReference type="Gene3D" id="3.30.450.20">
    <property type="entry name" value="PAS domain"/>
    <property type="match status" value="1"/>
</dbReference>
<feature type="domain" description="HPt" evidence="17">
    <location>
        <begin position="1104"/>
        <end position="1198"/>
    </location>
</feature>
<evidence type="ECO:0000256" key="1">
    <source>
        <dbReference type="ARBA" id="ARBA00000085"/>
    </source>
</evidence>
<dbReference type="SMART" id="SM00091">
    <property type="entry name" value="PAS"/>
    <property type="match status" value="1"/>
</dbReference>
<feature type="modified residue" description="Phosphohistidine" evidence="11">
    <location>
        <position position="1144"/>
    </location>
</feature>
<dbReference type="Pfam" id="PF00072">
    <property type="entry name" value="Response_reg"/>
    <property type="match status" value="1"/>
</dbReference>
<dbReference type="InterPro" id="IPR003018">
    <property type="entry name" value="GAF"/>
</dbReference>
<feature type="modified residue" description="4-aspartylphosphate" evidence="12">
    <location>
        <position position="970"/>
    </location>
</feature>
<feature type="domain" description="PAS" evidence="16">
    <location>
        <begin position="412"/>
        <end position="467"/>
    </location>
</feature>
<keyword evidence="5" id="KW-0547">Nucleotide-binding</keyword>
<dbReference type="SMART" id="SM00065">
    <property type="entry name" value="GAF"/>
    <property type="match status" value="1"/>
</dbReference>
<dbReference type="InterPro" id="IPR004358">
    <property type="entry name" value="Sig_transdc_His_kin-like_C"/>
</dbReference>
<dbReference type="PRINTS" id="PR00344">
    <property type="entry name" value="BCTRLSENSOR"/>
</dbReference>
<gene>
    <name evidence="18" type="ORF">N825_01715</name>
</gene>
<sequence length="1198" mass="129116">MGARAAPYQTARADAERPAALDSGGQGEVSGVEGLRLKIDSVLGNLPGHDLTVESDTPVERIEELFAAHTTLPGILLSRGGRHAGMVPRGRFTECLARPLGREFYAGRPISQLVSTERIQTLRMDSNDRLEMAAQIALLRPAGQAYEPVVVAFPDGRHCVLDMQVILLQLARFYDIATTQNRGLLENVQAYAGRLESTLDDLRRTEERLVLDIQVRERTEQHLRDNRIRLLRQTTALQEIAKLDAMRLSDFDRAMTNITGVIAMTLRIDSVGIWMMDETPDGPALTKVAQHHACRAAAGDETGAGTLPLNDYPLYRTALMRDRSLVVADVESDIRVAELLDPVLHPSGVTSLMHVCVQVEQRQVGVVRCEHRGKPRTWADDEVNFVEAAINFVALVTVGRERKQAVQALHDSELRLLHLLETSPVGVCIIDRQGRIHFSNPSLCALFGRSRDALLTTDFAGLYLDPERHGECLEIFDAAACVRGVETAFRRSDGEIRWTIMSWEPSVLDGRGVIVVWLFEITGLKEAEDDLRQAKEEAEAATRAKSTFLATMSHEIRTPMNGVLGMLDILSRSKLDSDQRRSVAVIRESGVSLLSIIDDILDFSKVEAGRLDLEQVPMTLTDTVEGVAATLTPAAWQKGLRIVTFIDPAIPRWLIGDPMRLRQILFNLVGNAIKFTATGSVTLRIDLIAIRDGRAEIRVRVIDTGIGLTDEQAARLFQPFTQAESSTTRRFGGTGLGLSICRLLAQLMGGGIGVDSVSGRGSSFRVELSLPVVEGAWTEHSMGLVDLTGITVALVVPEEDEREVVTRYLEADGAVVAGFGDAAGATAWMRAKPHSPAPFQGIAKFHAGQPTVALLDASVAPAAFPFPAVPRVKLAVDARPFRRGGLNRMVAIAAGRLDENGGDQPDAGMLDHPVLLDPGGPILVADDHPINREVIVLQLAQLGCEADAVNDGAEALMAMGRREYVLLLTDCDMPVLDGLQLTMAIRAQEATEAGAFRRRLPIVGITANAHAGDVERCISGGMDDCLTKPVETARLGRALARWLPEAEPREEDGGGGAGGIADGVGKAGGDAHGSPADAATEPPAGTPEEPPIDTRGFRELLGDDLEAIGGLLKRYLQASAPVHDELAAAIASGQPADVVKRHAHKLKGASGMVGAATLAGVCQDLESAGAADDRAAIAAAGSRLDAEWNRVADFIERF</sequence>
<dbReference type="CDD" id="cd00088">
    <property type="entry name" value="HPT"/>
    <property type="match status" value="1"/>
</dbReference>
<dbReference type="Pfam" id="PF01590">
    <property type="entry name" value="GAF"/>
    <property type="match status" value="1"/>
</dbReference>
<dbReference type="InterPro" id="IPR036097">
    <property type="entry name" value="HisK_dim/P_sf"/>
</dbReference>
<evidence type="ECO:0000256" key="3">
    <source>
        <dbReference type="ARBA" id="ARBA00022553"/>
    </source>
</evidence>
<evidence type="ECO:0000313" key="18">
    <source>
        <dbReference type="EMBL" id="EWY42623.1"/>
    </source>
</evidence>
<dbReference type="Gene3D" id="1.10.287.130">
    <property type="match status" value="1"/>
</dbReference>
<dbReference type="PROSITE" id="PS50110">
    <property type="entry name" value="RESPONSE_REGULATORY"/>
    <property type="match status" value="1"/>
</dbReference>
<proteinExistence type="predicted"/>
<dbReference type="STRING" id="1385369.N825_01715"/>
<feature type="domain" description="Histidine kinase" evidence="14">
    <location>
        <begin position="551"/>
        <end position="772"/>
    </location>
</feature>
<evidence type="ECO:0000259" key="14">
    <source>
        <dbReference type="PROSITE" id="PS50109"/>
    </source>
</evidence>
<dbReference type="InterPro" id="IPR029016">
    <property type="entry name" value="GAF-like_dom_sf"/>
</dbReference>
<comment type="catalytic activity">
    <reaction evidence="1">
        <text>ATP + protein L-histidine = ADP + protein N-phospho-L-histidine.</text>
        <dbReference type="EC" id="2.7.13.3"/>
    </reaction>
</comment>
<dbReference type="GO" id="GO:0005524">
    <property type="term" value="F:ATP binding"/>
    <property type="evidence" value="ECO:0007669"/>
    <property type="project" value="UniProtKB-KW"/>
</dbReference>
<keyword evidence="8" id="KW-0902">Two-component regulatory system</keyword>
<dbReference type="Pfam" id="PF01627">
    <property type="entry name" value="Hpt"/>
    <property type="match status" value="1"/>
</dbReference>
<evidence type="ECO:0000256" key="2">
    <source>
        <dbReference type="ARBA" id="ARBA00012438"/>
    </source>
</evidence>
<dbReference type="Gene3D" id="3.30.450.40">
    <property type="match status" value="1"/>
</dbReference>
<keyword evidence="7" id="KW-0067">ATP-binding</keyword>
<dbReference type="InterPro" id="IPR011006">
    <property type="entry name" value="CheY-like_superfamily"/>
</dbReference>
<dbReference type="SMART" id="SM00387">
    <property type="entry name" value="HATPase_c"/>
    <property type="match status" value="1"/>
</dbReference>
<dbReference type="AlphaFoldDB" id="W9HFH8"/>
<dbReference type="PROSITE" id="PS50109">
    <property type="entry name" value="HIS_KIN"/>
    <property type="match status" value="1"/>
</dbReference>
<evidence type="ECO:0000256" key="5">
    <source>
        <dbReference type="ARBA" id="ARBA00022741"/>
    </source>
</evidence>
<dbReference type="SUPFAM" id="SSF55785">
    <property type="entry name" value="PYP-like sensor domain (PAS domain)"/>
    <property type="match status" value="1"/>
</dbReference>